<dbReference type="AlphaFoldDB" id="A0A0D8WIV1"/>
<feature type="chain" id="PRO_5014224058" description="Lipoprotein" evidence="1">
    <location>
        <begin position="19"/>
        <end position="136"/>
    </location>
</feature>
<evidence type="ECO:0000313" key="4">
    <source>
        <dbReference type="Proteomes" id="UP000254174"/>
    </source>
</evidence>
<evidence type="ECO:0008006" key="5">
    <source>
        <dbReference type="Google" id="ProtNLM"/>
    </source>
</evidence>
<dbReference type="RefSeq" id="WP_000861664.1">
    <property type="nucleotide sequence ID" value="NZ_AP021935.1"/>
</dbReference>
<gene>
    <name evidence="3" type="ORF">NCTC7922_04469</name>
    <name evidence="2" type="ORF">R8G00_14880</name>
</gene>
<evidence type="ECO:0000313" key="2">
    <source>
        <dbReference type="EMBL" id="MDW9350863.1"/>
    </source>
</evidence>
<proteinExistence type="predicted"/>
<dbReference type="EMBL" id="UGFC01000006">
    <property type="protein sequence ID" value="STM18280.1"/>
    <property type="molecule type" value="Genomic_DNA"/>
</dbReference>
<evidence type="ECO:0000313" key="3">
    <source>
        <dbReference type="EMBL" id="STM18280.1"/>
    </source>
</evidence>
<name>A0A0D8WIV1_ECOLX</name>
<reference evidence="3 4" key="1">
    <citation type="submission" date="2018-06" db="EMBL/GenBank/DDBJ databases">
        <authorList>
            <consortium name="Pathogen Informatics"/>
            <person name="Doyle S."/>
        </authorList>
    </citation>
    <scope>NUCLEOTIDE SEQUENCE [LARGE SCALE GENOMIC DNA]</scope>
    <source>
        <strain evidence="3 4">NCTC7922</strain>
    </source>
</reference>
<reference evidence="2" key="2">
    <citation type="submission" date="2023-10" db="EMBL/GenBank/DDBJ databases">
        <title>Draft Genome Sequence of a Shiga toxin-producing Escherichia coli strain from deer meat showing an IS-element integration in the B-subunit of the Shiga toxin Stx2b gene.</title>
        <authorList>
            <person name="Projahn M."/>
            <person name="Borowiak M."/>
        </authorList>
    </citation>
    <scope>NUCLEOTIDE SEQUENCE</scope>
    <source>
        <strain evidence="2">BfR-EC-18960</strain>
    </source>
</reference>
<dbReference type="PROSITE" id="PS51257">
    <property type="entry name" value="PROKAR_LIPOPROTEIN"/>
    <property type="match status" value="1"/>
</dbReference>
<dbReference type="EMBL" id="JAWPMK010000001">
    <property type="protein sequence ID" value="MDW9350863.1"/>
    <property type="molecule type" value="Genomic_DNA"/>
</dbReference>
<feature type="signal peptide" evidence="1">
    <location>
        <begin position="1"/>
        <end position="18"/>
    </location>
</feature>
<accession>A0A0D8WIV1</accession>
<dbReference type="Proteomes" id="UP000254174">
    <property type="component" value="Unassembled WGS sequence"/>
</dbReference>
<dbReference type="Proteomes" id="UP001271591">
    <property type="component" value="Unassembled WGS sequence"/>
</dbReference>
<evidence type="ECO:0000256" key="1">
    <source>
        <dbReference type="SAM" id="SignalP"/>
    </source>
</evidence>
<protein>
    <recommendedName>
        <fullName evidence="5">Lipoprotein</fullName>
    </recommendedName>
</protein>
<keyword evidence="1" id="KW-0732">Signal</keyword>
<organism evidence="3 4">
    <name type="scientific">Escherichia coli</name>
    <dbReference type="NCBI Taxonomy" id="562"/>
    <lineage>
        <taxon>Bacteria</taxon>
        <taxon>Pseudomonadati</taxon>
        <taxon>Pseudomonadota</taxon>
        <taxon>Gammaproteobacteria</taxon>
        <taxon>Enterobacterales</taxon>
        <taxon>Enterobacteriaceae</taxon>
        <taxon>Escherichia</taxon>
    </lineage>
</organism>
<sequence length="136" mass="16024">MKVCLYFISVFFSSCCIADVFHYRMPFRIQTYSPVTKSKIENFAIKDGAQKLLQINREKLLMLLNRSSNECYHFDDKNVRIYIIDGKDRYYIDKNGVVSYGVQDNVICSNNKINEDSIEKILLEGNIDFWKKLKIK</sequence>